<feature type="compositionally biased region" description="Gly residues" evidence="1">
    <location>
        <begin position="348"/>
        <end position="365"/>
    </location>
</feature>
<protein>
    <submittedName>
        <fullName evidence="2">Uncharacterized protein</fullName>
    </submittedName>
</protein>
<feature type="compositionally biased region" description="Basic and acidic residues" evidence="1">
    <location>
        <begin position="544"/>
        <end position="554"/>
    </location>
</feature>
<feature type="compositionally biased region" description="Polar residues" evidence="1">
    <location>
        <begin position="490"/>
        <end position="499"/>
    </location>
</feature>
<keyword evidence="3" id="KW-1185">Reference proteome</keyword>
<feature type="compositionally biased region" description="Low complexity" evidence="1">
    <location>
        <begin position="126"/>
        <end position="135"/>
    </location>
</feature>
<feature type="region of interest" description="Disordered" evidence="1">
    <location>
        <begin position="633"/>
        <end position="668"/>
    </location>
</feature>
<feature type="compositionally biased region" description="Polar residues" evidence="1">
    <location>
        <begin position="224"/>
        <end position="233"/>
    </location>
</feature>
<feature type="region of interest" description="Disordered" evidence="1">
    <location>
        <begin position="84"/>
        <end position="256"/>
    </location>
</feature>
<gene>
    <name evidence="2" type="ORF">VaNZ11_012032</name>
</gene>
<evidence type="ECO:0000313" key="3">
    <source>
        <dbReference type="Proteomes" id="UP001165090"/>
    </source>
</evidence>
<feature type="compositionally biased region" description="Gly residues" evidence="1">
    <location>
        <begin position="399"/>
        <end position="408"/>
    </location>
</feature>
<evidence type="ECO:0000256" key="1">
    <source>
        <dbReference type="SAM" id="MobiDB-lite"/>
    </source>
</evidence>
<comment type="caution">
    <text evidence="2">The sequence shown here is derived from an EMBL/GenBank/DDBJ whole genome shotgun (WGS) entry which is preliminary data.</text>
</comment>
<proteinExistence type="predicted"/>
<organism evidence="2 3">
    <name type="scientific">Volvox africanus</name>
    <dbReference type="NCBI Taxonomy" id="51714"/>
    <lineage>
        <taxon>Eukaryota</taxon>
        <taxon>Viridiplantae</taxon>
        <taxon>Chlorophyta</taxon>
        <taxon>core chlorophytes</taxon>
        <taxon>Chlorophyceae</taxon>
        <taxon>CS clade</taxon>
        <taxon>Chlamydomonadales</taxon>
        <taxon>Volvocaceae</taxon>
        <taxon>Volvox</taxon>
    </lineage>
</organism>
<evidence type="ECO:0000313" key="2">
    <source>
        <dbReference type="EMBL" id="GLI67777.1"/>
    </source>
</evidence>
<name>A0ABQ5SEL0_9CHLO</name>
<feature type="compositionally biased region" description="Basic and acidic residues" evidence="1">
    <location>
        <begin position="847"/>
        <end position="856"/>
    </location>
</feature>
<feature type="compositionally biased region" description="Low complexity" evidence="1">
    <location>
        <begin position="192"/>
        <end position="205"/>
    </location>
</feature>
<feature type="compositionally biased region" description="Low complexity" evidence="1">
    <location>
        <begin position="816"/>
        <end position="825"/>
    </location>
</feature>
<feature type="compositionally biased region" description="Basic and acidic residues" evidence="1">
    <location>
        <begin position="90"/>
        <end position="99"/>
    </location>
</feature>
<reference evidence="2 3" key="1">
    <citation type="journal article" date="2023" name="IScience">
        <title>Expanded male sex-determining region conserved during the evolution of homothallism in the green alga Volvox.</title>
        <authorList>
            <person name="Yamamoto K."/>
            <person name="Matsuzaki R."/>
            <person name="Mahakham W."/>
            <person name="Heman W."/>
            <person name="Sekimoto H."/>
            <person name="Kawachi M."/>
            <person name="Minakuchi Y."/>
            <person name="Toyoda A."/>
            <person name="Nozaki H."/>
        </authorList>
    </citation>
    <scope>NUCLEOTIDE SEQUENCE [LARGE SCALE GENOMIC DNA]</scope>
    <source>
        <strain evidence="2 3">NIES-4468</strain>
    </source>
</reference>
<feature type="compositionally biased region" description="Low complexity" evidence="1">
    <location>
        <begin position="460"/>
        <end position="470"/>
    </location>
</feature>
<feature type="region of interest" description="Disordered" evidence="1">
    <location>
        <begin position="328"/>
        <end position="565"/>
    </location>
</feature>
<feature type="compositionally biased region" description="Polar residues" evidence="1">
    <location>
        <begin position="471"/>
        <end position="480"/>
    </location>
</feature>
<dbReference type="EMBL" id="BSDZ01000078">
    <property type="protein sequence ID" value="GLI67777.1"/>
    <property type="molecule type" value="Genomic_DNA"/>
</dbReference>
<feature type="compositionally biased region" description="Gly residues" evidence="1">
    <location>
        <begin position="642"/>
        <end position="656"/>
    </location>
</feature>
<dbReference type="Proteomes" id="UP001165090">
    <property type="component" value="Unassembled WGS sequence"/>
</dbReference>
<accession>A0ABQ5SEL0</accession>
<feature type="region of interest" description="Disordered" evidence="1">
    <location>
        <begin position="847"/>
        <end position="869"/>
    </location>
</feature>
<feature type="compositionally biased region" description="Basic and acidic residues" evidence="1">
    <location>
        <begin position="386"/>
        <end position="396"/>
    </location>
</feature>
<feature type="compositionally biased region" description="Basic and acidic residues" evidence="1">
    <location>
        <begin position="328"/>
        <end position="337"/>
    </location>
</feature>
<sequence length="907" mass="96385">MFLVAFGSIQSCPVYMLKAFNAELHTGWSVTSRHQFTICPDVSQGVHVSPGARFVVTSMFPPPIRVNDCCGFFRRHRTITAAKGYSGTSDEGRTCDVGDHLLSGHRSSTVGELQDATPKHQRARRQQQQQSQGPQPQQPQPNARTGPSARREVGLGATYPARRSHDGSGAGIRAQPRRRGDDPSANPGRGGSDAAPLDAAAGGADRSTGSRRTSYPDSGRNPGSVDSNATGSYISEDVNGDGADNSFPGTHNGVNERRQRMVREAIEEALRTDGKLTGEAVVRTPYKPGRGGGKVAGKVTFLVSPIEVAEEVLEQAQRDAKELNRRTVHPALKEAQGRRFQSIDPLGLGSGFGRGSGAGGGGSSKGGAQARKEDHEGGAKGGGGKFLHDFRDDERQMGGAAGAGGGAASGAPRRYQFIEVRTRGGSKVSGDPESREPLPQVEPRAQPGPAPSPSSHHRQQQQQPRQQQSSLHPEQQSQSAAPLGAPRQVQPGSDLTSRTDGPREVQPLRLTSFPRQQHQPRRQQDEGHQLPQMQWWDAGGDDQQADRVEARQEEQEGGEESAPRQRYDYRLRLDPEKSVGGMARALLQALSGHLVVLSEVVGPDDLYTAVRVVATARTLLRQQQEKIAAGGDAAAMPCSSSGSGGGLKNKGEGGYSGASAAGRKPQQQYGTAWAKDEPRDCGDLALQILFPKQPYIKPRGYGRKAGSNDGRGEVMERVWRLYSHRVCPLGQGVEAPVRLCVNRTSSVKNLADKLGPAVLRDGVVILQAAGRDAVGVALEAVVRTRSWLASGSKAASTTAARQPCGQDEAPPQHTFSAAAPSAPSPVVINPPGADLDVAVYTSWSRADGADVDRGTDDEGDRGGPTWGGISGGQGDFRCLQLLVRLCRGSRPDLPVLGTDELLPPTLT</sequence>
<feature type="region of interest" description="Disordered" evidence="1">
    <location>
        <begin position="792"/>
        <end position="825"/>
    </location>
</feature>